<dbReference type="EMBL" id="AWBU01000022">
    <property type="protein sequence ID" value="EQX25801.1"/>
    <property type="molecule type" value="Genomic_DNA"/>
</dbReference>
<dbReference type="Proteomes" id="UP000016035">
    <property type="component" value="Unassembled WGS sequence"/>
</dbReference>
<accession>A0A0E2L1Y9</accession>
<protein>
    <submittedName>
        <fullName evidence="1">Uncharacterized protein</fullName>
    </submittedName>
</protein>
<evidence type="ECO:0000313" key="1">
    <source>
        <dbReference type="EMBL" id="EQX25801.1"/>
    </source>
</evidence>
<gene>
    <name evidence="1" type="ORF">G925_03110</name>
</gene>
<organism evidence="1 2">
    <name type="scientific">Escherichia coli (strain UMEA 3162-1)</name>
    <dbReference type="NCBI Taxonomy" id="1281200"/>
    <lineage>
        <taxon>Bacteria</taxon>
        <taxon>Pseudomonadati</taxon>
        <taxon>Pseudomonadota</taxon>
        <taxon>Gammaproteobacteria</taxon>
        <taxon>Enterobacterales</taxon>
        <taxon>Enterobacteriaceae</taxon>
        <taxon>Escherichia</taxon>
    </lineage>
</organism>
<name>A0A0E2L1Y9_ECOU3</name>
<evidence type="ECO:0000313" key="2">
    <source>
        <dbReference type="Proteomes" id="UP000016035"/>
    </source>
</evidence>
<reference evidence="2" key="1">
    <citation type="submission" date="2013-07" db="EMBL/GenBank/DDBJ databases">
        <title>The genome sequence of Escherichia coli UMEA 3162-1.</title>
        <authorList>
            <consortium name="The Broad Institute Genome Sequencing Platform"/>
            <consortium name="The Broad Institute Genome Sequencing Center for Infectious Disease"/>
            <person name="Feldgarden M."/>
            <person name="Frimodt-Moller N."/>
            <person name="Leihof R.F."/>
            <person name="Rasmussen L."/>
            <person name="Young S.K."/>
            <person name="Zeng Q."/>
            <person name="Gargeya S."/>
            <person name="Abouelleil A."/>
            <person name="Alvarado L."/>
            <person name="Berlin A.M."/>
            <person name="Chapman S.B."/>
            <person name="Gainer-Dewar J."/>
            <person name="Goldberg J."/>
            <person name="Gnerre S."/>
            <person name="Griggs A."/>
            <person name="Gujja S."/>
            <person name="Hansen M."/>
            <person name="Howarth C."/>
            <person name="Imamovic A."/>
            <person name="Larimer J."/>
            <person name="McCowan C."/>
            <person name="Murphy C."/>
            <person name="Pearson M."/>
            <person name="Poon T."/>
            <person name="Priest M."/>
            <person name="Roberts A."/>
            <person name="Saif S."/>
            <person name="Shea T."/>
            <person name="Sykes S."/>
            <person name="Wortman J."/>
            <person name="Nusbaum C."/>
            <person name="Birren B."/>
        </authorList>
    </citation>
    <scope>NUCLEOTIDE SEQUENCE [LARGE SCALE GENOMIC DNA]</scope>
    <source>
        <strain evidence="2">UMEA 3162-1</strain>
    </source>
</reference>
<sequence length="50" mass="5870">MVSMRAGNNPRCFRLLWYPRPTQAIIINGKKCIHCYEINSPDVLFNELVF</sequence>
<dbReference type="HOGENOM" id="CLU_3117861_0_0_6"/>
<comment type="caution">
    <text evidence="1">The sequence shown here is derived from an EMBL/GenBank/DDBJ whole genome shotgun (WGS) entry which is preliminary data.</text>
</comment>
<dbReference type="AlphaFoldDB" id="A0A0E2L1Y9"/>
<proteinExistence type="predicted"/>